<feature type="transmembrane region" description="Helical" evidence="6">
    <location>
        <begin position="391"/>
        <end position="410"/>
    </location>
</feature>
<evidence type="ECO:0000313" key="8">
    <source>
        <dbReference type="Proteomes" id="UP001324380"/>
    </source>
</evidence>
<comment type="subcellular location">
    <subcellularLocation>
        <location evidence="1">Cell membrane</location>
        <topology evidence="1">Multi-pass membrane protein</topology>
    </subcellularLocation>
</comment>
<feature type="transmembrane region" description="Helical" evidence="6">
    <location>
        <begin position="300"/>
        <end position="321"/>
    </location>
</feature>
<dbReference type="Proteomes" id="UP001324380">
    <property type="component" value="Chromosome"/>
</dbReference>
<keyword evidence="4 6" id="KW-1133">Transmembrane helix</keyword>
<feature type="transmembrane region" description="Helical" evidence="6">
    <location>
        <begin position="333"/>
        <end position="352"/>
    </location>
</feature>
<keyword evidence="3 6" id="KW-0812">Transmembrane</keyword>
<feature type="transmembrane region" description="Helical" evidence="6">
    <location>
        <begin position="85"/>
        <end position="108"/>
    </location>
</feature>
<dbReference type="PANTHER" id="PTHR30250">
    <property type="entry name" value="PST FAMILY PREDICTED COLANIC ACID TRANSPORTER"/>
    <property type="match status" value="1"/>
</dbReference>
<gene>
    <name evidence="7" type="ORF">SNE25_16975</name>
</gene>
<evidence type="ECO:0000256" key="2">
    <source>
        <dbReference type="ARBA" id="ARBA00022475"/>
    </source>
</evidence>
<reference evidence="7 8" key="1">
    <citation type="submission" date="2023-11" db="EMBL/GenBank/DDBJ databases">
        <title>Analysis of the Genomes of Mucilaginibacter gossypii cycad 4 and M. sabulilitoris SNA2: microbes with the potential for plant growth promotion.</title>
        <authorList>
            <person name="Hirsch A.M."/>
            <person name="Humm E."/>
            <person name="Rubbi M."/>
            <person name="Del Vecchio G."/>
            <person name="Ha S.M."/>
            <person name="Pellegrini M."/>
            <person name="Gunsalus R.P."/>
        </authorList>
    </citation>
    <scope>NUCLEOTIDE SEQUENCE [LARGE SCALE GENOMIC DNA]</scope>
    <source>
        <strain evidence="7 8">SNA2</strain>
    </source>
</reference>
<dbReference type="RefSeq" id="WP_321560183.1">
    <property type="nucleotide sequence ID" value="NZ_CP139558.1"/>
</dbReference>
<evidence type="ECO:0000256" key="5">
    <source>
        <dbReference type="ARBA" id="ARBA00023136"/>
    </source>
</evidence>
<dbReference type="InterPro" id="IPR050833">
    <property type="entry name" value="Poly_Biosynth_Transport"/>
</dbReference>
<dbReference type="EMBL" id="CP139558">
    <property type="protein sequence ID" value="WPU91014.1"/>
    <property type="molecule type" value="Genomic_DNA"/>
</dbReference>
<feature type="transmembrane region" description="Helical" evidence="6">
    <location>
        <begin position="364"/>
        <end position="385"/>
    </location>
</feature>
<keyword evidence="8" id="KW-1185">Reference proteome</keyword>
<dbReference type="Pfam" id="PF13440">
    <property type="entry name" value="Polysacc_synt_3"/>
    <property type="match status" value="1"/>
</dbReference>
<feature type="transmembrane region" description="Helical" evidence="6">
    <location>
        <begin position="114"/>
        <end position="138"/>
    </location>
</feature>
<evidence type="ECO:0000313" key="7">
    <source>
        <dbReference type="EMBL" id="WPU91014.1"/>
    </source>
</evidence>
<name>A0ABZ0TE51_9SPHI</name>
<keyword evidence="2" id="KW-1003">Cell membrane</keyword>
<keyword evidence="5 6" id="KW-0472">Membrane</keyword>
<evidence type="ECO:0000256" key="3">
    <source>
        <dbReference type="ARBA" id="ARBA00022692"/>
    </source>
</evidence>
<evidence type="ECO:0000256" key="1">
    <source>
        <dbReference type="ARBA" id="ARBA00004651"/>
    </source>
</evidence>
<protein>
    <submittedName>
        <fullName evidence="7">Oligosaccharide flippase family protein</fullName>
    </submittedName>
</protein>
<feature type="transmembrane region" description="Helical" evidence="6">
    <location>
        <begin position="12"/>
        <end position="32"/>
    </location>
</feature>
<evidence type="ECO:0000256" key="6">
    <source>
        <dbReference type="SAM" id="Phobius"/>
    </source>
</evidence>
<sequence>MGFLKKVINKHTLSLASNAIMPVLGMAILSLMARYLAKSDFGDYIFFLVVFTLADTFRTGFLQTSLIKYYAGTSAQRANNIAGSAWYLGFIIVACFGVGNLLLYLFYFGTNPNMVIIIKWFSVIFISTLPTAIAGWILQAEERFDKLFMVQLINQGGFFILIMLLIIFHRVNFQNTIYCYLLNNVISSIITSSVGWAKVKTISSKSWASVKELAHFGKYSVGTSISSYLLRSSDTFIIKMMFPSELLAVYYIPQRLMEIFEIPLRAFIATALPVMSAAVHREDKKYVSYIMKKYSGMLTMALIPVAIVSFILADIIIGLLFGGQYKHSDAGNIFRIFMCFVMLLPIDRFFGITLDIINKPHLNMIKVFIMLAVNVTGDFAGIFIFHSLYGVAIASIFTFFSGAIFGYWALKKHLQFKMGDIFKLGYIELMELIGMLYQKIRKKELERNEHGA</sequence>
<dbReference type="PANTHER" id="PTHR30250:SF11">
    <property type="entry name" value="O-ANTIGEN TRANSPORTER-RELATED"/>
    <property type="match status" value="1"/>
</dbReference>
<proteinExistence type="predicted"/>
<feature type="transmembrane region" description="Helical" evidence="6">
    <location>
        <begin position="44"/>
        <end position="64"/>
    </location>
</feature>
<evidence type="ECO:0000256" key="4">
    <source>
        <dbReference type="ARBA" id="ARBA00022989"/>
    </source>
</evidence>
<organism evidence="7 8">
    <name type="scientific">Mucilaginibacter sabulilitoris</name>
    <dbReference type="NCBI Taxonomy" id="1173583"/>
    <lineage>
        <taxon>Bacteria</taxon>
        <taxon>Pseudomonadati</taxon>
        <taxon>Bacteroidota</taxon>
        <taxon>Sphingobacteriia</taxon>
        <taxon>Sphingobacteriales</taxon>
        <taxon>Sphingobacteriaceae</taxon>
        <taxon>Mucilaginibacter</taxon>
    </lineage>
</organism>
<accession>A0ABZ0TE51</accession>
<feature type="transmembrane region" description="Helical" evidence="6">
    <location>
        <begin position="150"/>
        <end position="171"/>
    </location>
</feature>